<name>I7GKR0_MACFA</name>
<evidence type="ECO:0000313" key="1">
    <source>
        <dbReference type="EMBL" id="BAE88851.1"/>
    </source>
</evidence>
<dbReference type="AlphaFoldDB" id="I7GKR0"/>
<reference evidence="1" key="1">
    <citation type="journal article" date="2007" name="PLoS Biol.">
        <title>Rate of evolution in brain-expressed genes in humans and other primates.</title>
        <authorList>
            <person name="Wang H.-Y."/>
            <person name="Chien H.-C."/>
            <person name="Osada N."/>
            <person name="Hashimoto K."/>
            <person name="Sugano S."/>
            <person name="Gojobori T."/>
            <person name="Chou C.-K."/>
            <person name="Tsai S.-F."/>
            <person name="Wu C.-I."/>
            <person name="Shen C.-K.J."/>
        </authorList>
    </citation>
    <scope>NUCLEOTIDE SEQUENCE</scope>
</reference>
<organism evidence="1">
    <name type="scientific">Macaca fascicularis</name>
    <name type="common">Crab-eating macaque</name>
    <name type="synonym">Cynomolgus monkey</name>
    <dbReference type="NCBI Taxonomy" id="9541"/>
    <lineage>
        <taxon>Eukaryota</taxon>
        <taxon>Metazoa</taxon>
        <taxon>Chordata</taxon>
        <taxon>Craniata</taxon>
        <taxon>Vertebrata</taxon>
        <taxon>Euteleostomi</taxon>
        <taxon>Mammalia</taxon>
        <taxon>Eutheria</taxon>
        <taxon>Euarchontoglires</taxon>
        <taxon>Primates</taxon>
        <taxon>Haplorrhini</taxon>
        <taxon>Catarrhini</taxon>
        <taxon>Cercopithecidae</taxon>
        <taxon>Cercopithecinae</taxon>
        <taxon>Macaca</taxon>
    </lineage>
</organism>
<dbReference type="EMBL" id="AB171788">
    <property type="protein sequence ID" value="BAE88851.1"/>
    <property type="molecule type" value="mRNA"/>
</dbReference>
<protein>
    <submittedName>
        <fullName evidence="1">Macaca fascicularis brain cDNA clone: QtrA-17244, similar to human acyl-CoA synthetase long-chain family member 4 (ACSL4),transcript variant 2, mRNA, RefSeq: NM_022977.1</fullName>
    </submittedName>
</protein>
<sequence>MTSPISCLNLQVINLDEF</sequence>
<proteinExistence type="evidence at transcript level"/>
<accession>I7GKR0</accession>